<proteinExistence type="predicted"/>
<accession>A0A0A9DVJ4</accession>
<sequence length="67" mass="7455">MTLEKTMKFSAGLGQTGGPVFFARHFRDLQEAVEEQEQGKEEAVEGGAAIRLTSKTLISRFLRNLLN</sequence>
<name>A0A0A9DVJ4_ARUDO</name>
<protein>
    <submittedName>
        <fullName evidence="1">Uncharacterized protein</fullName>
    </submittedName>
</protein>
<evidence type="ECO:0000313" key="1">
    <source>
        <dbReference type="EMBL" id="JAD89655.1"/>
    </source>
</evidence>
<dbReference type="AlphaFoldDB" id="A0A0A9DVJ4"/>
<dbReference type="EMBL" id="GBRH01208240">
    <property type="protein sequence ID" value="JAD89655.1"/>
    <property type="molecule type" value="Transcribed_RNA"/>
</dbReference>
<reference evidence="1" key="2">
    <citation type="journal article" date="2015" name="Data Brief">
        <title>Shoot transcriptome of the giant reed, Arundo donax.</title>
        <authorList>
            <person name="Barrero R.A."/>
            <person name="Guerrero F.D."/>
            <person name="Moolhuijzen P."/>
            <person name="Goolsby J.A."/>
            <person name="Tidwell J."/>
            <person name="Bellgard S.E."/>
            <person name="Bellgard M.I."/>
        </authorList>
    </citation>
    <scope>NUCLEOTIDE SEQUENCE</scope>
    <source>
        <tissue evidence="1">Shoot tissue taken approximately 20 cm above the soil surface</tissue>
    </source>
</reference>
<organism evidence="1">
    <name type="scientific">Arundo donax</name>
    <name type="common">Giant reed</name>
    <name type="synonym">Donax arundinaceus</name>
    <dbReference type="NCBI Taxonomy" id="35708"/>
    <lineage>
        <taxon>Eukaryota</taxon>
        <taxon>Viridiplantae</taxon>
        <taxon>Streptophyta</taxon>
        <taxon>Embryophyta</taxon>
        <taxon>Tracheophyta</taxon>
        <taxon>Spermatophyta</taxon>
        <taxon>Magnoliopsida</taxon>
        <taxon>Liliopsida</taxon>
        <taxon>Poales</taxon>
        <taxon>Poaceae</taxon>
        <taxon>PACMAD clade</taxon>
        <taxon>Arundinoideae</taxon>
        <taxon>Arundineae</taxon>
        <taxon>Arundo</taxon>
    </lineage>
</organism>
<reference evidence="1" key="1">
    <citation type="submission" date="2014-09" db="EMBL/GenBank/DDBJ databases">
        <authorList>
            <person name="Magalhaes I.L.F."/>
            <person name="Oliveira U."/>
            <person name="Santos F.R."/>
            <person name="Vidigal T.H.D.A."/>
            <person name="Brescovit A.D."/>
            <person name="Santos A.J."/>
        </authorList>
    </citation>
    <scope>NUCLEOTIDE SEQUENCE</scope>
    <source>
        <tissue evidence="1">Shoot tissue taken approximately 20 cm above the soil surface</tissue>
    </source>
</reference>